<feature type="domain" description="Signal transduction histidine kinase subgroup 3 dimerisation and phosphoacceptor" evidence="10">
    <location>
        <begin position="245"/>
        <end position="311"/>
    </location>
</feature>
<dbReference type="PANTHER" id="PTHR24421:SF10">
    <property type="entry name" value="NITRATE_NITRITE SENSOR PROTEIN NARQ"/>
    <property type="match status" value="1"/>
</dbReference>
<evidence type="ECO:0000259" key="11">
    <source>
        <dbReference type="Pfam" id="PF13796"/>
    </source>
</evidence>
<evidence type="ECO:0000256" key="8">
    <source>
        <dbReference type="ARBA" id="ARBA00023012"/>
    </source>
</evidence>
<keyword evidence="9" id="KW-0812">Transmembrane</keyword>
<evidence type="ECO:0000256" key="2">
    <source>
        <dbReference type="ARBA" id="ARBA00012438"/>
    </source>
</evidence>
<evidence type="ECO:0000256" key="5">
    <source>
        <dbReference type="ARBA" id="ARBA00022741"/>
    </source>
</evidence>
<protein>
    <recommendedName>
        <fullName evidence="2">histidine kinase</fullName>
        <ecNumber evidence="2">2.7.13.3</ecNumber>
    </recommendedName>
</protein>
<evidence type="ECO:0000259" key="10">
    <source>
        <dbReference type="Pfam" id="PF07730"/>
    </source>
</evidence>
<keyword evidence="6 12" id="KW-0418">Kinase</keyword>
<sequence length="433" mass="45406">MTALRALAKPTFLRTAWPWRSLGYLISTAPIGFAAMLVFGTVALPWVVAADRLIRGKTNLSGSQLVLLVCVGTVLLGTVAPVSAVLLAAVERFRLRLVDDRPLPGLPPPAPGQWFRWLADRYVDAATWRAVVYGFALSSVVPLVYFVAGIGLLMVVALISSPFVVSAGDPITLGAAAVDTPSEALPYALLGLVLLPAVPYLFGVVAGAHGALARVLLGGADEQARSRLAEVVSSRARLVDGFSAERRRIERDLHDGAQQRLVSLTLQLGVAQLDLPPDSPAARSVGVAHDQAKQLMAELRELIRGIHPQVLTDSGLDAAVRELADRSTVPVTVAVDLPERPPEHVESTAYFVVAEALANVAKHSGATQVLVSAARDGRTLVVEVGDNGHGGAEPGQGSGLTGLADRVAAVGGTTRLSSPAGGPTLLRAELPWR</sequence>
<feature type="domain" description="Putative sensor" evidence="11">
    <location>
        <begin position="61"/>
        <end position="217"/>
    </location>
</feature>
<evidence type="ECO:0000313" key="13">
    <source>
        <dbReference type="Proteomes" id="UP000199632"/>
    </source>
</evidence>
<evidence type="ECO:0000256" key="7">
    <source>
        <dbReference type="ARBA" id="ARBA00022840"/>
    </source>
</evidence>
<keyword evidence="4" id="KW-0808">Transferase</keyword>
<dbReference type="SUPFAM" id="SSF55874">
    <property type="entry name" value="ATPase domain of HSP90 chaperone/DNA topoisomerase II/histidine kinase"/>
    <property type="match status" value="1"/>
</dbReference>
<dbReference type="PANTHER" id="PTHR24421">
    <property type="entry name" value="NITRATE/NITRITE SENSOR PROTEIN NARX-RELATED"/>
    <property type="match status" value="1"/>
</dbReference>
<dbReference type="STRING" id="137265.SAMN05421684_3419"/>
<evidence type="ECO:0000256" key="9">
    <source>
        <dbReference type="SAM" id="Phobius"/>
    </source>
</evidence>
<keyword evidence="8" id="KW-0902">Two-component regulatory system</keyword>
<evidence type="ECO:0000256" key="4">
    <source>
        <dbReference type="ARBA" id="ARBA00022679"/>
    </source>
</evidence>
<dbReference type="OrthoDB" id="4198152at2"/>
<dbReference type="GO" id="GO:0016020">
    <property type="term" value="C:membrane"/>
    <property type="evidence" value="ECO:0007669"/>
    <property type="project" value="InterPro"/>
</dbReference>
<name>A0A1H3R2W5_9ACTN</name>
<dbReference type="GO" id="GO:0000155">
    <property type="term" value="F:phosphorelay sensor kinase activity"/>
    <property type="evidence" value="ECO:0007669"/>
    <property type="project" value="InterPro"/>
</dbReference>
<feature type="transmembrane region" description="Helical" evidence="9">
    <location>
        <begin position="21"/>
        <end position="46"/>
    </location>
</feature>
<dbReference type="Gene3D" id="1.20.5.1930">
    <property type="match status" value="1"/>
</dbReference>
<keyword evidence="3" id="KW-0597">Phosphoprotein</keyword>
<dbReference type="InterPro" id="IPR050482">
    <property type="entry name" value="Sensor_HK_TwoCompSys"/>
</dbReference>
<dbReference type="EMBL" id="FNQB01000002">
    <property type="protein sequence ID" value="SDZ20027.1"/>
    <property type="molecule type" value="Genomic_DNA"/>
</dbReference>
<keyword evidence="5" id="KW-0547">Nucleotide-binding</keyword>
<proteinExistence type="predicted"/>
<keyword evidence="9" id="KW-1133">Transmembrane helix</keyword>
<gene>
    <name evidence="12" type="ORF">SAMN05421684_3419</name>
</gene>
<feature type="transmembrane region" description="Helical" evidence="9">
    <location>
        <begin position="184"/>
        <end position="217"/>
    </location>
</feature>
<dbReference type="EC" id="2.7.13.3" evidence="2"/>
<evidence type="ECO:0000256" key="1">
    <source>
        <dbReference type="ARBA" id="ARBA00000085"/>
    </source>
</evidence>
<dbReference type="Pfam" id="PF07730">
    <property type="entry name" value="HisKA_3"/>
    <property type="match status" value="1"/>
</dbReference>
<organism evidence="12 13">
    <name type="scientific">Asanoa ishikariensis</name>
    <dbReference type="NCBI Taxonomy" id="137265"/>
    <lineage>
        <taxon>Bacteria</taxon>
        <taxon>Bacillati</taxon>
        <taxon>Actinomycetota</taxon>
        <taxon>Actinomycetes</taxon>
        <taxon>Micromonosporales</taxon>
        <taxon>Micromonosporaceae</taxon>
        <taxon>Asanoa</taxon>
    </lineage>
</organism>
<dbReference type="GO" id="GO:0046983">
    <property type="term" value="F:protein dimerization activity"/>
    <property type="evidence" value="ECO:0007669"/>
    <property type="project" value="InterPro"/>
</dbReference>
<dbReference type="InterPro" id="IPR036890">
    <property type="entry name" value="HATPase_C_sf"/>
</dbReference>
<comment type="catalytic activity">
    <reaction evidence="1">
        <text>ATP + protein L-histidine = ADP + protein N-phospho-L-histidine.</text>
        <dbReference type="EC" id="2.7.13.3"/>
    </reaction>
</comment>
<dbReference type="Proteomes" id="UP000199632">
    <property type="component" value="Unassembled WGS sequence"/>
</dbReference>
<dbReference type="CDD" id="cd16917">
    <property type="entry name" value="HATPase_UhpB-NarQ-NarX-like"/>
    <property type="match status" value="1"/>
</dbReference>
<dbReference type="RefSeq" id="WP_090792965.1">
    <property type="nucleotide sequence ID" value="NZ_BOND01000008.1"/>
</dbReference>
<dbReference type="AlphaFoldDB" id="A0A1H3R2W5"/>
<accession>A0A1H3R2W5</accession>
<keyword evidence="13" id="KW-1185">Reference proteome</keyword>
<dbReference type="InterPro" id="IPR011712">
    <property type="entry name" value="Sig_transdc_His_kin_sub3_dim/P"/>
</dbReference>
<evidence type="ECO:0000313" key="12">
    <source>
        <dbReference type="EMBL" id="SDZ20027.1"/>
    </source>
</evidence>
<evidence type="ECO:0000256" key="3">
    <source>
        <dbReference type="ARBA" id="ARBA00022553"/>
    </source>
</evidence>
<dbReference type="Gene3D" id="3.30.565.10">
    <property type="entry name" value="Histidine kinase-like ATPase, C-terminal domain"/>
    <property type="match status" value="1"/>
</dbReference>
<evidence type="ECO:0000256" key="6">
    <source>
        <dbReference type="ARBA" id="ARBA00022777"/>
    </source>
</evidence>
<dbReference type="GO" id="GO:0005524">
    <property type="term" value="F:ATP binding"/>
    <property type="evidence" value="ECO:0007669"/>
    <property type="project" value="UniProtKB-KW"/>
</dbReference>
<dbReference type="InterPro" id="IPR025828">
    <property type="entry name" value="Put_sensor_dom"/>
</dbReference>
<feature type="transmembrane region" description="Helical" evidence="9">
    <location>
        <begin position="66"/>
        <end position="90"/>
    </location>
</feature>
<dbReference type="Pfam" id="PF13796">
    <property type="entry name" value="Sensor"/>
    <property type="match status" value="1"/>
</dbReference>
<keyword evidence="7" id="KW-0067">ATP-binding</keyword>
<keyword evidence="9" id="KW-0472">Membrane</keyword>
<reference evidence="13" key="1">
    <citation type="submission" date="2016-10" db="EMBL/GenBank/DDBJ databases">
        <authorList>
            <person name="Varghese N."/>
            <person name="Submissions S."/>
        </authorList>
    </citation>
    <scope>NUCLEOTIDE SEQUENCE [LARGE SCALE GENOMIC DNA]</scope>
    <source>
        <strain evidence="13">DSM 44718</strain>
    </source>
</reference>